<dbReference type="EMBL" id="CP036263">
    <property type="protein sequence ID" value="QDT01288.1"/>
    <property type="molecule type" value="Genomic_DNA"/>
</dbReference>
<dbReference type="AlphaFoldDB" id="A0A517N2Q8"/>
<dbReference type="InterPro" id="IPR011990">
    <property type="entry name" value="TPR-like_helical_dom_sf"/>
</dbReference>
<reference evidence="2 3" key="1">
    <citation type="submission" date="2019-02" db="EMBL/GenBank/DDBJ databases">
        <title>Deep-cultivation of Planctomycetes and their phenomic and genomic characterization uncovers novel biology.</title>
        <authorList>
            <person name="Wiegand S."/>
            <person name="Jogler M."/>
            <person name="Boedeker C."/>
            <person name="Pinto D."/>
            <person name="Vollmers J."/>
            <person name="Rivas-Marin E."/>
            <person name="Kohn T."/>
            <person name="Peeters S.H."/>
            <person name="Heuer A."/>
            <person name="Rast P."/>
            <person name="Oberbeckmann S."/>
            <person name="Bunk B."/>
            <person name="Jeske O."/>
            <person name="Meyerdierks A."/>
            <person name="Storesund J.E."/>
            <person name="Kallscheuer N."/>
            <person name="Luecker S."/>
            <person name="Lage O.M."/>
            <person name="Pohl T."/>
            <person name="Merkel B.J."/>
            <person name="Hornburger P."/>
            <person name="Mueller R.-W."/>
            <person name="Bruemmer F."/>
            <person name="Labrenz M."/>
            <person name="Spormann A.M."/>
            <person name="Op den Camp H."/>
            <person name="Overmann J."/>
            <person name="Amann R."/>
            <person name="Jetten M.S.M."/>
            <person name="Mascher T."/>
            <person name="Medema M.H."/>
            <person name="Devos D.P."/>
            <person name="Kaster A.-K."/>
            <person name="Ovreas L."/>
            <person name="Rohde M."/>
            <person name="Galperin M.Y."/>
            <person name="Jogler C."/>
        </authorList>
    </citation>
    <scope>NUCLEOTIDE SEQUENCE [LARGE SCALE GENOMIC DNA]</scope>
    <source>
        <strain evidence="2 3">HG15A2</strain>
    </source>
</reference>
<dbReference type="Gene3D" id="1.25.40.10">
    <property type="entry name" value="Tetratricopeptide repeat domain"/>
    <property type="match status" value="1"/>
</dbReference>
<keyword evidence="3" id="KW-1185">Reference proteome</keyword>
<dbReference type="KEGG" id="amob:HG15A2_46300"/>
<name>A0A517N2Q8_9BACT</name>
<dbReference type="SUPFAM" id="SSF48452">
    <property type="entry name" value="TPR-like"/>
    <property type="match status" value="1"/>
</dbReference>
<dbReference type="InterPro" id="IPR016024">
    <property type="entry name" value="ARM-type_fold"/>
</dbReference>
<evidence type="ECO:0008006" key="4">
    <source>
        <dbReference type="Google" id="ProtNLM"/>
    </source>
</evidence>
<gene>
    <name evidence="2" type="ORF">HG15A2_46300</name>
</gene>
<dbReference type="Proteomes" id="UP000319852">
    <property type="component" value="Chromosome"/>
</dbReference>
<organism evidence="2 3">
    <name type="scientific">Adhaeretor mobilis</name>
    <dbReference type="NCBI Taxonomy" id="1930276"/>
    <lineage>
        <taxon>Bacteria</taxon>
        <taxon>Pseudomonadati</taxon>
        <taxon>Planctomycetota</taxon>
        <taxon>Planctomycetia</taxon>
        <taxon>Pirellulales</taxon>
        <taxon>Lacipirellulaceae</taxon>
        <taxon>Adhaeretor</taxon>
    </lineage>
</organism>
<accession>A0A517N2Q8</accession>
<feature type="signal peptide" evidence="1">
    <location>
        <begin position="1"/>
        <end position="22"/>
    </location>
</feature>
<protein>
    <recommendedName>
        <fullName evidence="4">HEAT repeat domain-containing protein</fullName>
    </recommendedName>
</protein>
<feature type="chain" id="PRO_5021745528" description="HEAT repeat domain-containing protein" evidence="1">
    <location>
        <begin position="23"/>
        <end position="405"/>
    </location>
</feature>
<evidence type="ECO:0000313" key="3">
    <source>
        <dbReference type="Proteomes" id="UP000319852"/>
    </source>
</evidence>
<dbReference type="Pfam" id="PF03130">
    <property type="entry name" value="HEAT_PBS"/>
    <property type="match status" value="1"/>
</dbReference>
<dbReference type="OrthoDB" id="212249at2"/>
<dbReference type="RefSeq" id="WP_145063372.1">
    <property type="nucleotide sequence ID" value="NZ_CP036263.1"/>
</dbReference>
<dbReference type="InterPro" id="IPR011989">
    <property type="entry name" value="ARM-like"/>
</dbReference>
<dbReference type="Gene3D" id="1.25.10.10">
    <property type="entry name" value="Leucine-rich Repeat Variant"/>
    <property type="match status" value="1"/>
</dbReference>
<sequence precursor="true">MPRLALTLAVLLTFVAGHPACADVFQLKTGGEVVGTLVARGERDGYVIRTVEGATLTLSKLDITKIVPEQPELAEYQQRSRSAPDTTDAHRELAAWCTEHRLQDEAKHHLRRLLELDPTDQAARLSLGFQRHGNRWMSREQIMQERGMVLYEGKYRTPQDVALRSMQQQREQAEADWYGDLKLWKGWLNNRRAERVQEAERSIAGITDPRAVPALLKWLENEPDEWTRRLLLETMHALPHPDVVRKLVQLSVESNDPEERVLCLDYLLRLPTPVSLTPYVKYLTSKKSDNVIVNRAGYALGQLGNKQAISPLIDRLITRHKYRIGPEDEPQINANFSPTAGGGGGGLSMGGKGPKFITKDHNNLEVLRALSALSGGQDFGYNQLAWRRWFVNEQQYEYYSSRRDK</sequence>
<dbReference type="SUPFAM" id="SSF48371">
    <property type="entry name" value="ARM repeat"/>
    <property type="match status" value="1"/>
</dbReference>
<dbReference type="InterPro" id="IPR004155">
    <property type="entry name" value="PBS_lyase_HEAT"/>
</dbReference>
<evidence type="ECO:0000256" key="1">
    <source>
        <dbReference type="SAM" id="SignalP"/>
    </source>
</evidence>
<evidence type="ECO:0000313" key="2">
    <source>
        <dbReference type="EMBL" id="QDT01288.1"/>
    </source>
</evidence>
<proteinExistence type="predicted"/>
<keyword evidence="1" id="KW-0732">Signal</keyword>